<dbReference type="PANTHER" id="PTHR35335:SF1">
    <property type="entry name" value="UPF0716 PROTEIN FXSA"/>
    <property type="match status" value="1"/>
</dbReference>
<dbReference type="NCBIfam" id="NF008528">
    <property type="entry name" value="PRK11463.1-2"/>
    <property type="match status" value="1"/>
</dbReference>
<dbReference type="GO" id="GO:0016020">
    <property type="term" value="C:membrane"/>
    <property type="evidence" value="ECO:0007669"/>
    <property type="project" value="InterPro"/>
</dbReference>
<organism evidence="3 6">
    <name type="scientific">Allgaiera indica</name>
    <dbReference type="NCBI Taxonomy" id="765699"/>
    <lineage>
        <taxon>Bacteria</taxon>
        <taxon>Pseudomonadati</taxon>
        <taxon>Pseudomonadota</taxon>
        <taxon>Alphaproteobacteria</taxon>
        <taxon>Rhodobacterales</taxon>
        <taxon>Paracoccaceae</taxon>
        <taxon>Allgaiera</taxon>
    </lineage>
</organism>
<evidence type="ECO:0000256" key="1">
    <source>
        <dbReference type="SAM" id="MobiDB-lite"/>
    </source>
</evidence>
<evidence type="ECO:0000313" key="6">
    <source>
        <dbReference type="Proteomes" id="UP000634647"/>
    </source>
</evidence>
<reference evidence="4 5" key="2">
    <citation type="submission" date="2016-10" db="EMBL/GenBank/DDBJ databases">
        <authorList>
            <person name="Varghese N."/>
            <person name="Submissions S."/>
        </authorList>
    </citation>
    <scope>NUCLEOTIDE SEQUENCE [LARGE SCALE GENOMIC DNA]</scope>
    <source>
        <strain evidence="4 5">DSM 24802</strain>
    </source>
</reference>
<dbReference type="AlphaFoldDB" id="A0AAN4UMZ4"/>
<proteinExistence type="predicted"/>
<evidence type="ECO:0000313" key="3">
    <source>
        <dbReference type="EMBL" id="GHD98266.1"/>
    </source>
</evidence>
<dbReference type="RefSeq" id="WP_035842679.1">
    <property type="nucleotide sequence ID" value="NZ_BNAB01000001.1"/>
</dbReference>
<reference evidence="3" key="3">
    <citation type="submission" date="2023-06" db="EMBL/GenBank/DDBJ databases">
        <authorList>
            <person name="Sun Q."/>
            <person name="Zhou Y."/>
        </authorList>
    </citation>
    <scope>NUCLEOTIDE SEQUENCE</scope>
    <source>
        <strain evidence="3">CGMCC 1.10859</strain>
    </source>
</reference>
<dbReference type="PANTHER" id="PTHR35335">
    <property type="entry name" value="UPF0716 PROTEIN FXSA"/>
    <property type="match status" value="1"/>
</dbReference>
<evidence type="ECO:0000313" key="5">
    <source>
        <dbReference type="Proteomes" id="UP000199541"/>
    </source>
</evidence>
<keyword evidence="5" id="KW-1185">Reference proteome</keyword>
<feature type="region of interest" description="Disordered" evidence="1">
    <location>
        <begin position="122"/>
        <end position="163"/>
    </location>
</feature>
<dbReference type="EMBL" id="FNOB01000004">
    <property type="protein sequence ID" value="SDW50466.1"/>
    <property type="molecule type" value="Genomic_DNA"/>
</dbReference>
<evidence type="ECO:0000256" key="2">
    <source>
        <dbReference type="SAM" id="Phobius"/>
    </source>
</evidence>
<dbReference type="Proteomes" id="UP000199541">
    <property type="component" value="Unassembled WGS sequence"/>
</dbReference>
<keyword evidence="2" id="KW-0472">Membrane</keyword>
<keyword evidence="2" id="KW-1133">Transmembrane helix</keyword>
<evidence type="ECO:0000313" key="4">
    <source>
        <dbReference type="EMBL" id="SDW50466.1"/>
    </source>
</evidence>
<gene>
    <name evidence="3" type="primary">fxsA</name>
    <name evidence="3" type="ORF">GCM10008024_01090</name>
    <name evidence="4" type="ORF">SAMN05444006_104107</name>
</gene>
<dbReference type="EMBL" id="BNAB01000001">
    <property type="protein sequence ID" value="GHD98266.1"/>
    <property type="molecule type" value="Genomic_DNA"/>
</dbReference>
<dbReference type="Pfam" id="PF04186">
    <property type="entry name" value="FxsA"/>
    <property type="match status" value="1"/>
</dbReference>
<dbReference type="Proteomes" id="UP000634647">
    <property type="component" value="Unassembled WGS sequence"/>
</dbReference>
<feature type="transmembrane region" description="Helical" evidence="2">
    <location>
        <begin position="70"/>
        <end position="99"/>
    </location>
</feature>
<dbReference type="InterPro" id="IPR007313">
    <property type="entry name" value="FxsA"/>
</dbReference>
<keyword evidence="2" id="KW-0812">Transmembrane</keyword>
<sequence length="163" mass="18022">MWLFALFLAVPLIEIALFIEVGGWLTLWPTLAIVLGSAVLGTWLVRQQGARALADLRRSMSELTDPTEPLAHGALILLAGALLITPGFLTDTIGILLLIPPVRRWVMRWIGRHSRVQRVTMGATYRTQDPRPDNTGGPVIDGDFTEIDASKKPTHQPSGWTRH</sequence>
<accession>A0AAN4UMZ4</accession>
<reference evidence="3" key="1">
    <citation type="journal article" date="2014" name="Int. J. Syst. Evol. Microbiol.">
        <title>Complete genome sequence of Corynebacterium casei LMG S-19264T (=DSM 44701T), isolated from a smear-ripened cheese.</title>
        <authorList>
            <consortium name="US DOE Joint Genome Institute (JGI-PGF)"/>
            <person name="Walter F."/>
            <person name="Albersmeier A."/>
            <person name="Kalinowski J."/>
            <person name="Ruckert C."/>
        </authorList>
    </citation>
    <scope>NUCLEOTIDE SEQUENCE</scope>
    <source>
        <strain evidence="3">CGMCC 1.10859</strain>
    </source>
</reference>
<comment type="caution">
    <text evidence="3">The sequence shown here is derived from an EMBL/GenBank/DDBJ whole genome shotgun (WGS) entry which is preliminary data.</text>
</comment>
<protein>
    <submittedName>
        <fullName evidence="3">Exclusion protein FxsA</fullName>
    </submittedName>
    <submittedName>
        <fullName evidence="4">UPF0716 protein FxsA</fullName>
    </submittedName>
</protein>
<name>A0AAN4UMZ4_9RHOB</name>